<dbReference type="InterPro" id="IPR009003">
    <property type="entry name" value="Peptidase_S1_PA"/>
</dbReference>
<keyword evidence="3" id="KW-1185">Reference proteome</keyword>
<keyword evidence="2" id="KW-0645">Protease</keyword>
<gene>
    <name evidence="2" type="ORF">E4099_26865</name>
</gene>
<evidence type="ECO:0000313" key="2">
    <source>
        <dbReference type="EMBL" id="TGA93168.1"/>
    </source>
</evidence>
<dbReference type="EMBL" id="SRID01000368">
    <property type="protein sequence ID" value="TGA93168.1"/>
    <property type="molecule type" value="Genomic_DNA"/>
</dbReference>
<dbReference type="Gene3D" id="2.40.10.120">
    <property type="match status" value="1"/>
</dbReference>
<accession>A0A4Z0GDX8</accession>
<evidence type="ECO:0000313" key="3">
    <source>
        <dbReference type="Proteomes" id="UP000297948"/>
    </source>
</evidence>
<feature type="compositionally biased region" description="Basic and acidic residues" evidence="1">
    <location>
        <begin position="337"/>
        <end position="351"/>
    </location>
</feature>
<comment type="caution">
    <text evidence="2">The sequence shown here is derived from an EMBL/GenBank/DDBJ whole genome shotgun (WGS) entry which is preliminary data.</text>
</comment>
<dbReference type="SUPFAM" id="SSF50494">
    <property type="entry name" value="Trypsin-like serine proteases"/>
    <property type="match status" value="1"/>
</dbReference>
<feature type="region of interest" description="Disordered" evidence="1">
    <location>
        <begin position="586"/>
        <end position="614"/>
    </location>
</feature>
<dbReference type="GO" id="GO:0006508">
    <property type="term" value="P:proteolysis"/>
    <property type="evidence" value="ECO:0007669"/>
    <property type="project" value="UniProtKB-KW"/>
</dbReference>
<keyword evidence="2" id="KW-0378">Hydrolase</keyword>
<dbReference type="InterPro" id="IPR027417">
    <property type="entry name" value="P-loop_NTPase"/>
</dbReference>
<dbReference type="OrthoDB" id="4194218at2"/>
<feature type="non-terminal residue" evidence="2">
    <location>
        <position position="614"/>
    </location>
</feature>
<proteinExistence type="predicted"/>
<dbReference type="SUPFAM" id="SSF52540">
    <property type="entry name" value="P-loop containing nucleoside triphosphate hydrolases"/>
    <property type="match status" value="1"/>
</dbReference>
<name>A0A4Z0GDX8_9ACTN</name>
<dbReference type="AlphaFoldDB" id="A0A4Z0GDX8"/>
<dbReference type="Proteomes" id="UP000297948">
    <property type="component" value="Unassembled WGS sequence"/>
</dbReference>
<sequence length="614" mass="64056">MLAPDDVDRALVHIRDLAGRPRGVGFLADTHGTLVTSHETVDGLARLVLHAPSGLTCLVESEAITPLPDVDLALVRTTGLDVTPLAIAAADPLRLGAPVWLRTGRWLVARIAGAGPVTYAATDRFRLVAGALELVSHDGGALLPEPGPARDGETAGGPVLDARNGSVLAVLGTALQTGHRAGGFAIPLRAAAAADPGGPLAALLERNGATVPAYGRDLNLAGVLRLTATSLPPGEPPPATGVPARPGALDLRPVERPGISAEFDRFTDGADAVVLALVGDPGTGRSTELARLAARRSQGDVPGPVIWLRGADLRPDDRDLRDAVERVLATATRVVRAAREREDRDAADRALDAGAPRPLGSVPEYAPAGEEPGEGPGETQDKTPDEEDWAWWAGAGLAPDLREDLADDSRRPAAEAPGRVLAPDWDSPPDGADPAPVDDGPQLEETSPEQVAALAGAAGRPLLVLLDGPEEMPPLLAHRLTEWTWGTAAWLREARARLIIGCGPEHWERAGDLFPDGTLHRPRQALTPSAGAPARPLPDCLRLGDLTPRQAERCQSRYGLPPAPAAGPDARHPLALRLLAEVRAALCEPEPEPEPGADARTGGRTGRDGALDRA</sequence>
<organism evidence="2 3">
    <name type="scientific">Streptomyces palmae</name>
    <dbReference type="NCBI Taxonomy" id="1701085"/>
    <lineage>
        <taxon>Bacteria</taxon>
        <taxon>Bacillati</taxon>
        <taxon>Actinomycetota</taxon>
        <taxon>Actinomycetes</taxon>
        <taxon>Kitasatosporales</taxon>
        <taxon>Streptomycetaceae</taxon>
        <taxon>Streptomyces</taxon>
    </lineage>
</organism>
<feature type="region of interest" description="Disordered" evidence="1">
    <location>
        <begin position="408"/>
        <end position="447"/>
    </location>
</feature>
<reference evidence="2 3" key="1">
    <citation type="submission" date="2019-03" db="EMBL/GenBank/DDBJ databases">
        <authorList>
            <person name="Gonzalez-Pimentel J.L."/>
        </authorList>
    </citation>
    <scope>NUCLEOTIDE SEQUENCE [LARGE SCALE GENOMIC DNA]</scope>
    <source>
        <strain evidence="2 3">JCM 31289</strain>
    </source>
</reference>
<evidence type="ECO:0000256" key="1">
    <source>
        <dbReference type="SAM" id="MobiDB-lite"/>
    </source>
</evidence>
<feature type="compositionally biased region" description="Low complexity" evidence="1">
    <location>
        <begin position="422"/>
        <end position="440"/>
    </location>
</feature>
<dbReference type="GO" id="GO:0008233">
    <property type="term" value="F:peptidase activity"/>
    <property type="evidence" value="ECO:0007669"/>
    <property type="project" value="UniProtKB-KW"/>
</dbReference>
<feature type="region of interest" description="Disordered" evidence="1">
    <location>
        <begin position="337"/>
        <end position="384"/>
    </location>
</feature>
<feature type="compositionally biased region" description="Basic and acidic residues" evidence="1">
    <location>
        <begin position="605"/>
        <end position="614"/>
    </location>
</feature>
<protein>
    <submittedName>
        <fullName evidence="2">Serine protease</fullName>
    </submittedName>
</protein>